<dbReference type="PANTHER" id="PTHR34482">
    <property type="entry name" value="DNA DAMAGE-INDUCIBLE PROTEIN 1-LIKE"/>
    <property type="match status" value="1"/>
</dbReference>
<keyword evidence="2" id="KW-1185">Reference proteome</keyword>
<dbReference type="AlphaFoldDB" id="A0A5B6VP36"/>
<proteinExistence type="predicted"/>
<comment type="caution">
    <text evidence="1">The sequence shown here is derived from an EMBL/GenBank/DDBJ whole genome shotgun (WGS) entry which is preliminary data.</text>
</comment>
<name>A0A5B6VP36_9ROSI</name>
<reference evidence="2" key="1">
    <citation type="journal article" date="2019" name="Plant Biotechnol. J.">
        <title>Genome sequencing of the Australian wild diploid species Gossypium australe highlights disease resistance and delayed gland morphogenesis.</title>
        <authorList>
            <person name="Cai Y."/>
            <person name="Cai X."/>
            <person name="Wang Q."/>
            <person name="Wang P."/>
            <person name="Zhang Y."/>
            <person name="Cai C."/>
            <person name="Xu Y."/>
            <person name="Wang K."/>
            <person name="Zhou Z."/>
            <person name="Wang C."/>
            <person name="Geng S."/>
            <person name="Li B."/>
            <person name="Dong Q."/>
            <person name="Hou Y."/>
            <person name="Wang H."/>
            <person name="Ai P."/>
            <person name="Liu Z."/>
            <person name="Yi F."/>
            <person name="Sun M."/>
            <person name="An G."/>
            <person name="Cheng J."/>
            <person name="Zhang Y."/>
            <person name="Shi Q."/>
            <person name="Xie Y."/>
            <person name="Shi X."/>
            <person name="Chang Y."/>
            <person name="Huang F."/>
            <person name="Chen Y."/>
            <person name="Hong S."/>
            <person name="Mi L."/>
            <person name="Sun Q."/>
            <person name="Zhang L."/>
            <person name="Zhou B."/>
            <person name="Peng R."/>
            <person name="Zhang X."/>
            <person name="Liu F."/>
        </authorList>
    </citation>
    <scope>NUCLEOTIDE SEQUENCE [LARGE SCALE GENOMIC DNA]</scope>
    <source>
        <strain evidence="2">cv. PA1801</strain>
    </source>
</reference>
<organism evidence="1 2">
    <name type="scientific">Gossypium australe</name>
    <dbReference type="NCBI Taxonomy" id="47621"/>
    <lineage>
        <taxon>Eukaryota</taxon>
        <taxon>Viridiplantae</taxon>
        <taxon>Streptophyta</taxon>
        <taxon>Embryophyta</taxon>
        <taxon>Tracheophyta</taxon>
        <taxon>Spermatophyta</taxon>
        <taxon>Magnoliopsida</taxon>
        <taxon>eudicotyledons</taxon>
        <taxon>Gunneridae</taxon>
        <taxon>Pentapetalae</taxon>
        <taxon>rosids</taxon>
        <taxon>malvids</taxon>
        <taxon>Malvales</taxon>
        <taxon>Malvaceae</taxon>
        <taxon>Malvoideae</taxon>
        <taxon>Gossypium</taxon>
    </lineage>
</organism>
<dbReference type="Proteomes" id="UP000325315">
    <property type="component" value="Unassembled WGS sequence"/>
</dbReference>
<dbReference type="EMBL" id="SMMG02000006">
    <property type="protein sequence ID" value="KAA3470906.1"/>
    <property type="molecule type" value="Genomic_DNA"/>
</dbReference>
<evidence type="ECO:0000313" key="1">
    <source>
        <dbReference type="EMBL" id="KAA3470906.1"/>
    </source>
</evidence>
<protein>
    <submittedName>
        <fullName evidence="1">Retrotransposon gag domain-containing 1</fullName>
    </submittedName>
</protein>
<dbReference type="OrthoDB" id="2272416at2759"/>
<dbReference type="PANTHER" id="PTHR34482:SF36">
    <property type="entry name" value="RETROTRANSPOSON GAG DOMAIN-CONTAINING PROTEIN"/>
    <property type="match status" value="1"/>
</dbReference>
<accession>A0A5B6VP36</accession>
<evidence type="ECO:0000313" key="2">
    <source>
        <dbReference type="Proteomes" id="UP000325315"/>
    </source>
</evidence>
<gene>
    <name evidence="1" type="ORF">EPI10_016578</name>
</gene>
<sequence length="102" mass="11979">MCSPEDIVRCVVSLLKEVAYQWWMTLPSLVPRERVDWNSSKLREMSIAEHEREFVRLSKYARELVSTEVDMCTHSEWGLNEDICMLVGALELNWFISLSKRA</sequence>